<dbReference type="Pfam" id="PF13561">
    <property type="entry name" value="adh_short_C2"/>
    <property type="match status" value="1"/>
</dbReference>
<dbReference type="SUPFAM" id="SSF51735">
    <property type="entry name" value="NAD(P)-binding Rossmann-fold domains"/>
    <property type="match status" value="1"/>
</dbReference>
<evidence type="ECO:0000313" key="1">
    <source>
        <dbReference type="EMBL" id="SVD83137.1"/>
    </source>
</evidence>
<protein>
    <submittedName>
        <fullName evidence="1">Uncharacterized protein</fullName>
    </submittedName>
</protein>
<dbReference type="EMBL" id="UINC01176146">
    <property type="protein sequence ID" value="SVD83137.1"/>
    <property type="molecule type" value="Genomic_DNA"/>
</dbReference>
<reference evidence="1" key="1">
    <citation type="submission" date="2018-05" db="EMBL/GenBank/DDBJ databases">
        <authorList>
            <person name="Lanie J.A."/>
            <person name="Ng W.-L."/>
            <person name="Kazmierczak K.M."/>
            <person name="Andrzejewski T.M."/>
            <person name="Davidsen T.M."/>
            <person name="Wayne K.J."/>
            <person name="Tettelin H."/>
            <person name="Glass J.I."/>
            <person name="Rusch D."/>
            <person name="Podicherti R."/>
            <person name="Tsui H.-C.T."/>
            <person name="Winkler M.E."/>
        </authorList>
    </citation>
    <scope>NUCLEOTIDE SEQUENCE</scope>
</reference>
<dbReference type="InterPro" id="IPR036291">
    <property type="entry name" value="NAD(P)-bd_dom_sf"/>
</dbReference>
<dbReference type="InterPro" id="IPR002347">
    <property type="entry name" value="SDR_fam"/>
</dbReference>
<organism evidence="1">
    <name type="scientific">marine metagenome</name>
    <dbReference type="NCBI Taxonomy" id="408172"/>
    <lineage>
        <taxon>unclassified sequences</taxon>
        <taxon>metagenomes</taxon>
        <taxon>ecological metagenomes</taxon>
    </lineage>
</organism>
<name>A0A382YIK6_9ZZZZ</name>
<gene>
    <name evidence="1" type="ORF">METZ01_LOCUS435991</name>
</gene>
<feature type="non-terminal residue" evidence="1">
    <location>
        <position position="1"/>
    </location>
</feature>
<dbReference type="AlphaFoldDB" id="A0A382YIK6"/>
<accession>A0A382YIK6</accession>
<sequence length="32" mass="3373">GTPEEIANVALFLSSDLSTYMTGQVLRVDGGM</sequence>
<dbReference type="Gene3D" id="3.40.50.720">
    <property type="entry name" value="NAD(P)-binding Rossmann-like Domain"/>
    <property type="match status" value="1"/>
</dbReference>
<proteinExistence type="predicted"/>